<accession>A0ABZ2PRK9</accession>
<dbReference type="Proteomes" id="UP001432000">
    <property type="component" value="Chromosome"/>
</dbReference>
<evidence type="ECO:0000256" key="3">
    <source>
        <dbReference type="ARBA" id="ARBA00023163"/>
    </source>
</evidence>
<keyword evidence="6" id="KW-1185">Reference proteome</keyword>
<evidence type="ECO:0000256" key="2">
    <source>
        <dbReference type="ARBA" id="ARBA00023125"/>
    </source>
</evidence>
<dbReference type="PANTHER" id="PTHR30146">
    <property type="entry name" value="LACI-RELATED TRANSCRIPTIONAL REPRESSOR"/>
    <property type="match status" value="1"/>
</dbReference>
<keyword evidence="2 5" id="KW-0238">DNA-binding</keyword>
<dbReference type="CDD" id="cd06267">
    <property type="entry name" value="PBP1_LacI_sugar_binding-like"/>
    <property type="match status" value="1"/>
</dbReference>
<keyword evidence="1" id="KW-0805">Transcription regulation</keyword>
<sequence length="318" mass="33506">MADVARIAGVSPALVSIVMRGVPGASESTRTRIKSVADSIGYIPDRRAQKLRQTTSRLLGVTFDLQEPFHGDLVEHIYAAADARGYDVMLSATAPSRDEDAAVRSLIRERCEGTILLGSNLESDYVAALGSSVPTVTVMRRSGTEGVGSVRSDDVAGVGLAVDHLVELGHRRIAHIDGGSAPGAVDRRNGFRDAMTRNGLSDFALFTVGGTTETDGTEATKRLMRSEPPSAIIAFNDRCATGVLDYLVRTSVSVPETVAVVGYDDSRLASIAHVQLTSIAQDATALADAAVDAALAQISGADARDTVLTPRLVRRSTT</sequence>
<evidence type="ECO:0000256" key="1">
    <source>
        <dbReference type="ARBA" id="ARBA00023015"/>
    </source>
</evidence>
<dbReference type="SUPFAM" id="SSF47413">
    <property type="entry name" value="lambda repressor-like DNA-binding domains"/>
    <property type="match status" value="1"/>
</dbReference>
<evidence type="ECO:0000313" key="5">
    <source>
        <dbReference type="EMBL" id="WXG71851.1"/>
    </source>
</evidence>
<keyword evidence="3" id="KW-0804">Transcription</keyword>
<dbReference type="Gene3D" id="1.10.260.40">
    <property type="entry name" value="lambda repressor-like DNA-binding domains"/>
    <property type="match status" value="1"/>
</dbReference>
<feature type="domain" description="HTH lacI-type" evidence="4">
    <location>
        <begin position="1"/>
        <end position="53"/>
    </location>
</feature>
<proteinExistence type="predicted"/>
<dbReference type="InterPro" id="IPR000843">
    <property type="entry name" value="HTH_LacI"/>
</dbReference>
<dbReference type="EMBL" id="CP147846">
    <property type="protein sequence ID" value="WXG71851.1"/>
    <property type="molecule type" value="Genomic_DNA"/>
</dbReference>
<dbReference type="PANTHER" id="PTHR30146:SF109">
    <property type="entry name" value="HTH-TYPE TRANSCRIPTIONAL REGULATOR GALS"/>
    <property type="match status" value="1"/>
</dbReference>
<name>A0ABZ2PRK9_9NOCA</name>
<evidence type="ECO:0000313" key="6">
    <source>
        <dbReference type="Proteomes" id="UP001432000"/>
    </source>
</evidence>
<dbReference type="InterPro" id="IPR028082">
    <property type="entry name" value="Peripla_BP_I"/>
</dbReference>
<dbReference type="CDD" id="cd01392">
    <property type="entry name" value="HTH_LacI"/>
    <property type="match status" value="1"/>
</dbReference>
<dbReference type="GO" id="GO:0003677">
    <property type="term" value="F:DNA binding"/>
    <property type="evidence" value="ECO:0007669"/>
    <property type="project" value="UniProtKB-KW"/>
</dbReference>
<reference evidence="5 6" key="1">
    <citation type="submission" date="2024-03" db="EMBL/GenBank/DDBJ databases">
        <title>Natural products discovery in diverse microorganisms through a two-stage MS feature dereplication strategy.</title>
        <authorList>
            <person name="Zhang R."/>
        </authorList>
    </citation>
    <scope>NUCLEOTIDE SEQUENCE [LARGE SCALE GENOMIC DNA]</scope>
    <source>
        <strain evidence="5 6">18930</strain>
    </source>
</reference>
<dbReference type="SUPFAM" id="SSF53822">
    <property type="entry name" value="Periplasmic binding protein-like I"/>
    <property type="match status" value="1"/>
</dbReference>
<dbReference type="RefSeq" id="WP_338893627.1">
    <property type="nucleotide sequence ID" value="NZ_CP147846.1"/>
</dbReference>
<dbReference type="Pfam" id="PF13377">
    <property type="entry name" value="Peripla_BP_3"/>
    <property type="match status" value="1"/>
</dbReference>
<dbReference type="InterPro" id="IPR010982">
    <property type="entry name" value="Lambda_DNA-bd_dom_sf"/>
</dbReference>
<dbReference type="PROSITE" id="PS50932">
    <property type="entry name" value="HTH_LACI_2"/>
    <property type="match status" value="1"/>
</dbReference>
<organism evidence="5 6">
    <name type="scientific">Rhodococcus sovatensis</name>
    <dbReference type="NCBI Taxonomy" id="1805840"/>
    <lineage>
        <taxon>Bacteria</taxon>
        <taxon>Bacillati</taxon>
        <taxon>Actinomycetota</taxon>
        <taxon>Actinomycetes</taxon>
        <taxon>Mycobacteriales</taxon>
        <taxon>Nocardiaceae</taxon>
        <taxon>Rhodococcus</taxon>
    </lineage>
</organism>
<dbReference type="InterPro" id="IPR046335">
    <property type="entry name" value="LacI/GalR-like_sensor"/>
</dbReference>
<protein>
    <submittedName>
        <fullName evidence="5">LacI family DNA-binding transcriptional regulator</fullName>
    </submittedName>
</protein>
<evidence type="ECO:0000259" key="4">
    <source>
        <dbReference type="PROSITE" id="PS50932"/>
    </source>
</evidence>
<dbReference type="Gene3D" id="3.40.50.2300">
    <property type="match status" value="2"/>
</dbReference>
<dbReference type="Pfam" id="PF00356">
    <property type="entry name" value="LacI"/>
    <property type="match status" value="1"/>
</dbReference>
<gene>
    <name evidence="5" type="ORF">WDS16_27605</name>
</gene>
<dbReference type="SMART" id="SM00354">
    <property type="entry name" value="HTH_LACI"/>
    <property type="match status" value="1"/>
</dbReference>